<gene>
    <name evidence="1" type="ORF">NPIL_543761</name>
</gene>
<evidence type="ECO:0000313" key="1">
    <source>
        <dbReference type="EMBL" id="GFT94651.1"/>
    </source>
</evidence>
<dbReference type="Proteomes" id="UP000887013">
    <property type="component" value="Unassembled WGS sequence"/>
</dbReference>
<dbReference type="AlphaFoldDB" id="A0A8X6UAE1"/>
<keyword evidence="2" id="KW-1185">Reference proteome</keyword>
<sequence length="75" mass="7995">MKIYNSNGALTETTSRASLTFDANLVVYVDGKLLVTLAPSACLVAVHVEEDAVASGLTRLADVEANTCRKEKDSH</sequence>
<dbReference type="EMBL" id="BMAW01075024">
    <property type="protein sequence ID" value="GFT94651.1"/>
    <property type="molecule type" value="Genomic_DNA"/>
</dbReference>
<proteinExistence type="predicted"/>
<organism evidence="1 2">
    <name type="scientific">Nephila pilipes</name>
    <name type="common">Giant wood spider</name>
    <name type="synonym">Nephila maculata</name>
    <dbReference type="NCBI Taxonomy" id="299642"/>
    <lineage>
        <taxon>Eukaryota</taxon>
        <taxon>Metazoa</taxon>
        <taxon>Ecdysozoa</taxon>
        <taxon>Arthropoda</taxon>
        <taxon>Chelicerata</taxon>
        <taxon>Arachnida</taxon>
        <taxon>Araneae</taxon>
        <taxon>Araneomorphae</taxon>
        <taxon>Entelegynae</taxon>
        <taxon>Araneoidea</taxon>
        <taxon>Nephilidae</taxon>
        <taxon>Nephila</taxon>
    </lineage>
</organism>
<reference evidence="1" key="1">
    <citation type="submission" date="2020-08" db="EMBL/GenBank/DDBJ databases">
        <title>Multicomponent nature underlies the extraordinary mechanical properties of spider dragline silk.</title>
        <authorList>
            <person name="Kono N."/>
            <person name="Nakamura H."/>
            <person name="Mori M."/>
            <person name="Yoshida Y."/>
            <person name="Ohtoshi R."/>
            <person name="Malay A.D."/>
            <person name="Moran D.A.P."/>
            <person name="Tomita M."/>
            <person name="Numata K."/>
            <person name="Arakawa K."/>
        </authorList>
    </citation>
    <scope>NUCLEOTIDE SEQUENCE</scope>
</reference>
<comment type="caution">
    <text evidence="1">The sequence shown here is derived from an EMBL/GenBank/DDBJ whole genome shotgun (WGS) entry which is preliminary data.</text>
</comment>
<evidence type="ECO:0000313" key="2">
    <source>
        <dbReference type="Proteomes" id="UP000887013"/>
    </source>
</evidence>
<protein>
    <submittedName>
        <fullName evidence="1">Uncharacterized protein</fullName>
    </submittedName>
</protein>
<name>A0A8X6UAE1_NEPPI</name>
<accession>A0A8X6UAE1</accession>